<gene>
    <name evidence="3" type="ORF">FOE67_22510</name>
</gene>
<evidence type="ECO:0000313" key="3">
    <source>
        <dbReference type="EMBL" id="MBB0232194.1"/>
    </source>
</evidence>
<proteinExistence type="predicted"/>
<dbReference type="GO" id="GO:0000166">
    <property type="term" value="F:nucleotide binding"/>
    <property type="evidence" value="ECO:0007669"/>
    <property type="project" value="InterPro"/>
</dbReference>
<protein>
    <submittedName>
        <fullName evidence="3">Gfo/Idh/MocA family oxidoreductase</fullName>
    </submittedName>
</protein>
<dbReference type="Pfam" id="PF22725">
    <property type="entry name" value="GFO_IDH_MocA_C3"/>
    <property type="match status" value="1"/>
</dbReference>
<keyword evidence="4" id="KW-1185">Reference proteome</keyword>
<dbReference type="PANTHER" id="PTHR43249">
    <property type="entry name" value="UDP-N-ACETYL-2-AMINO-2-DEOXY-D-GLUCURONATE OXIDASE"/>
    <property type="match status" value="1"/>
</dbReference>
<dbReference type="InterPro" id="IPR055170">
    <property type="entry name" value="GFO_IDH_MocA-like_dom"/>
</dbReference>
<reference evidence="4" key="1">
    <citation type="submission" date="2019-10" db="EMBL/GenBank/DDBJ databases">
        <title>Streptomyces sp. nov., a novel actinobacterium isolated from alkaline environment.</title>
        <authorList>
            <person name="Golinska P."/>
        </authorList>
    </citation>
    <scope>NUCLEOTIDE SEQUENCE [LARGE SCALE GENOMIC DNA]</scope>
    <source>
        <strain evidence="4">DSM 42108</strain>
    </source>
</reference>
<dbReference type="Proteomes" id="UP000530234">
    <property type="component" value="Unassembled WGS sequence"/>
</dbReference>
<evidence type="ECO:0000259" key="2">
    <source>
        <dbReference type="Pfam" id="PF22725"/>
    </source>
</evidence>
<dbReference type="EMBL" id="VKHS01000801">
    <property type="protein sequence ID" value="MBB0232194.1"/>
    <property type="molecule type" value="Genomic_DNA"/>
</dbReference>
<dbReference type="SUPFAM" id="SSF51735">
    <property type="entry name" value="NAD(P)-binding Rossmann-fold domains"/>
    <property type="match status" value="1"/>
</dbReference>
<evidence type="ECO:0000259" key="1">
    <source>
        <dbReference type="Pfam" id="PF01408"/>
    </source>
</evidence>
<feature type="domain" description="Gfo/Idh/MocA-like oxidoreductase N-terminal" evidence="1">
    <location>
        <begin position="2"/>
        <end position="121"/>
    </location>
</feature>
<dbReference type="Pfam" id="PF01408">
    <property type="entry name" value="GFO_IDH_MocA"/>
    <property type="match status" value="1"/>
</dbReference>
<accession>A0A7W3XYN6</accession>
<dbReference type="Gene3D" id="3.30.360.10">
    <property type="entry name" value="Dihydrodipicolinate Reductase, domain 2"/>
    <property type="match status" value="1"/>
</dbReference>
<dbReference type="Gene3D" id="3.40.50.720">
    <property type="entry name" value="NAD(P)-binding Rossmann-like Domain"/>
    <property type="match status" value="1"/>
</dbReference>
<sequence length="351" mass="38674">MIRVAVVGTGGIAGICHMPALAGHADRARPVAAVDPDATRLSAFRTEHSVPAGYADLAGMLEAERPDLVHLCTPPFLHAEQVIACLRAGAHVWCEKPLCLSMAEYEAIAAAERETGRYAAVVFQHRFGSGARHLRELVERGTLGRPLVVRCDTTWYRPQEYFEVPWRGRWETEGGGPTMGHGIHQMDLMLSVLGEWEEIRAMAGRLDRDVETEDVSTALIRFANGAMATVVNSLLSRREESYLRFDLTDATVELRHLYGYRNADWSCDSPAWDPGEDVSGSHGAQLGAVLDALERGERPPVGGEEARRTVELITGLYASAFTGRPVFRKELTPDHPEFGRFHARMNGGMTL</sequence>
<organism evidence="3 4">
    <name type="scientific">Streptomyces calidiresistens</name>
    <dbReference type="NCBI Taxonomy" id="1485586"/>
    <lineage>
        <taxon>Bacteria</taxon>
        <taxon>Bacillati</taxon>
        <taxon>Actinomycetota</taxon>
        <taxon>Actinomycetes</taxon>
        <taxon>Kitasatosporales</taxon>
        <taxon>Streptomycetaceae</taxon>
        <taxon>Streptomyces</taxon>
    </lineage>
</organism>
<dbReference type="InterPro" id="IPR000683">
    <property type="entry name" value="Gfo/Idh/MocA-like_OxRdtase_N"/>
</dbReference>
<dbReference type="SUPFAM" id="SSF55347">
    <property type="entry name" value="Glyceraldehyde-3-phosphate dehydrogenase-like, C-terminal domain"/>
    <property type="match status" value="1"/>
</dbReference>
<dbReference type="PANTHER" id="PTHR43249:SF1">
    <property type="entry name" value="D-GLUCOSIDE 3-DEHYDROGENASE"/>
    <property type="match status" value="1"/>
</dbReference>
<dbReference type="RefSeq" id="WP_182666738.1">
    <property type="nucleotide sequence ID" value="NZ_VKHS01000801.1"/>
</dbReference>
<comment type="caution">
    <text evidence="3">The sequence shown here is derived from an EMBL/GenBank/DDBJ whole genome shotgun (WGS) entry which is preliminary data.</text>
</comment>
<dbReference type="InterPro" id="IPR052515">
    <property type="entry name" value="Gfo/Idh/MocA_Oxidoreductase"/>
</dbReference>
<dbReference type="InterPro" id="IPR036291">
    <property type="entry name" value="NAD(P)-bd_dom_sf"/>
</dbReference>
<feature type="domain" description="GFO/IDH/MocA-like oxidoreductase" evidence="2">
    <location>
        <begin position="132"/>
        <end position="246"/>
    </location>
</feature>
<evidence type="ECO:0000313" key="4">
    <source>
        <dbReference type="Proteomes" id="UP000530234"/>
    </source>
</evidence>
<dbReference type="AlphaFoldDB" id="A0A7W3XYN6"/>
<name>A0A7W3XYN6_9ACTN</name>